<dbReference type="OrthoDB" id="5850502at2759"/>
<accession>A0A8S1HPH8</accession>
<dbReference type="EMBL" id="CAJGYM010000081">
    <property type="protein sequence ID" value="CAD6196850.1"/>
    <property type="molecule type" value="Genomic_DNA"/>
</dbReference>
<gene>
    <name evidence="2" type="ORF">CAUJ_LOCUS12761</name>
</gene>
<keyword evidence="3" id="KW-1185">Reference proteome</keyword>
<evidence type="ECO:0000313" key="3">
    <source>
        <dbReference type="Proteomes" id="UP000835052"/>
    </source>
</evidence>
<dbReference type="AlphaFoldDB" id="A0A8S1HPH8"/>
<sequence length="100" mass="11263">MFWHGDRRSKTGRLDPTISALLPRYQKKTSPGVDPIPRPAFLVGLRTNTDARGSSWWRNLVMDDDKTAPPQPEIVISPEFRGNGLDERNRNMSSASVGDR</sequence>
<protein>
    <submittedName>
        <fullName evidence="2">Uncharacterized protein</fullName>
    </submittedName>
</protein>
<evidence type="ECO:0000256" key="1">
    <source>
        <dbReference type="SAM" id="MobiDB-lite"/>
    </source>
</evidence>
<name>A0A8S1HPH8_9PELO</name>
<feature type="compositionally biased region" description="Polar residues" evidence="1">
    <location>
        <begin position="91"/>
        <end position="100"/>
    </location>
</feature>
<comment type="caution">
    <text evidence="2">The sequence shown here is derived from an EMBL/GenBank/DDBJ whole genome shotgun (WGS) entry which is preliminary data.</text>
</comment>
<evidence type="ECO:0000313" key="2">
    <source>
        <dbReference type="EMBL" id="CAD6196850.1"/>
    </source>
</evidence>
<organism evidence="2 3">
    <name type="scientific">Caenorhabditis auriculariae</name>
    <dbReference type="NCBI Taxonomy" id="2777116"/>
    <lineage>
        <taxon>Eukaryota</taxon>
        <taxon>Metazoa</taxon>
        <taxon>Ecdysozoa</taxon>
        <taxon>Nematoda</taxon>
        <taxon>Chromadorea</taxon>
        <taxon>Rhabditida</taxon>
        <taxon>Rhabditina</taxon>
        <taxon>Rhabditomorpha</taxon>
        <taxon>Rhabditoidea</taxon>
        <taxon>Rhabditidae</taxon>
        <taxon>Peloderinae</taxon>
        <taxon>Caenorhabditis</taxon>
    </lineage>
</organism>
<feature type="region of interest" description="Disordered" evidence="1">
    <location>
        <begin position="63"/>
        <end position="100"/>
    </location>
</feature>
<proteinExistence type="predicted"/>
<reference evidence="2" key="1">
    <citation type="submission" date="2020-10" db="EMBL/GenBank/DDBJ databases">
        <authorList>
            <person name="Kikuchi T."/>
        </authorList>
    </citation>
    <scope>NUCLEOTIDE SEQUENCE</scope>
    <source>
        <strain evidence="2">NKZ352</strain>
    </source>
</reference>
<dbReference type="Proteomes" id="UP000835052">
    <property type="component" value="Unassembled WGS sequence"/>
</dbReference>